<dbReference type="InterPro" id="IPR011051">
    <property type="entry name" value="RmlC_Cupin_sf"/>
</dbReference>
<keyword evidence="4" id="KW-1185">Reference proteome</keyword>
<comment type="caution">
    <text evidence="3">The sequence shown here is derived from an EMBL/GenBank/DDBJ whole genome shotgun (WGS) entry which is preliminary data.</text>
</comment>
<sequence>MDAMIPKHQEAADQHSHLVRPQDMEWQRTRFPGCEAKTLLFDRRTGLMTALMRFAPGSVLPDHEHVGIEQSWVIEGALVDKEGPAQGIACKAGEFIWREAGSRHAAWCPDGALILAIFQVPNKFFEADGRVVDAAGQDWDETWGHAAAQKARRIE</sequence>
<evidence type="ECO:0000313" key="3">
    <source>
        <dbReference type="EMBL" id="RXH35667.1"/>
    </source>
</evidence>
<dbReference type="Gene3D" id="2.60.120.10">
    <property type="entry name" value="Jelly Rolls"/>
    <property type="match status" value="1"/>
</dbReference>
<evidence type="ECO:0000259" key="2">
    <source>
        <dbReference type="Pfam" id="PF12973"/>
    </source>
</evidence>
<dbReference type="InterPro" id="IPR014710">
    <property type="entry name" value="RmlC-like_jellyroll"/>
</dbReference>
<dbReference type="EMBL" id="LBJQ01000012">
    <property type="protein sequence ID" value="RXH35667.1"/>
    <property type="molecule type" value="Genomic_DNA"/>
</dbReference>
<gene>
    <name evidence="3" type="ORF">XH99_08000</name>
</gene>
<protein>
    <submittedName>
        <fullName evidence="3">Cupin</fullName>
    </submittedName>
</protein>
<feature type="region of interest" description="Disordered" evidence="1">
    <location>
        <begin position="1"/>
        <end position="21"/>
    </location>
</feature>
<dbReference type="RefSeq" id="WP_164935983.1">
    <property type="nucleotide sequence ID" value="NZ_LBJC01000005.1"/>
</dbReference>
<dbReference type="InterPro" id="IPR025979">
    <property type="entry name" value="ChrR-like_cupin_dom"/>
</dbReference>
<evidence type="ECO:0000256" key="1">
    <source>
        <dbReference type="SAM" id="MobiDB-lite"/>
    </source>
</evidence>
<dbReference type="InterPro" id="IPR052535">
    <property type="entry name" value="Bacilysin_H2HPP_isomerase"/>
</dbReference>
<organism evidence="3 4">
    <name type="scientific">Bradyrhizobium nanningense</name>
    <dbReference type="NCBI Taxonomy" id="1325118"/>
    <lineage>
        <taxon>Bacteria</taxon>
        <taxon>Pseudomonadati</taxon>
        <taxon>Pseudomonadota</taxon>
        <taxon>Alphaproteobacteria</taxon>
        <taxon>Hyphomicrobiales</taxon>
        <taxon>Nitrobacteraceae</taxon>
        <taxon>Bradyrhizobium</taxon>
    </lineage>
</organism>
<dbReference type="AlphaFoldDB" id="A0A4Q0SBP4"/>
<dbReference type="Pfam" id="PF12973">
    <property type="entry name" value="Cupin_7"/>
    <property type="match status" value="1"/>
</dbReference>
<evidence type="ECO:0000313" key="4">
    <source>
        <dbReference type="Proteomes" id="UP000289546"/>
    </source>
</evidence>
<dbReference type="PANTHER" id="PTHR40112:SF1">
    <property type="entry name" value="H2HPP ISOMERASE"/>
    <property type="match status" value="1"/>
</dbReference>
<dbReference type="PANTHER" id="PTHR40112">
    <property type="entry name" value="H2HPP ISOMERASE"/>
    <property type="match status" value="1"/>
</dbReference>
<dbReference type="SUPFAM" id="SSF51182">
    <property type="entry name" value="RmlC-like cupins"/>
    <property type="match status" value="1"/>
</dbReference>
<reference evidence="3 4" key="1">
    <citation type="submission" date="2015-04" db="EMBL/GenBank/DDBJ databases">
        <title>Comparative genomics of rhizobia nodulating Arachis hypogaea in China.</title>
        <authorList>
            <person name="Li Y."/>
        </authorList>
    </citation>
    <scope>NUCLEOTIDE SEQUENCE [LARGE SCALE GENOMIC DNA]</scope>
    <source>
        <strain evidence="3 4">CCBAU 51757</strain>
    </source>
</reference>
<name>A0A4Q0SBP4_9BRAD</name>
<proteinExistence type="predicted"/>
<dbReference type="Proteomes" id="UP000289546">
    <property type="component" value="Unassembled WGS sequence"/>
</dbReference>
<accession>A0A4Q0SBP4</accession>
<dbReference type="CDD" id="cd02237">
    <property type="entry name" value="cupin_DAD_ChrR"/>
    <property type="match status" value="1"/>
</dbReference>
<feature type="domain" description="ChrR-like cupin" evidence="2">
    <location>
        <begin position="16"/>
        <end position="118"/>
    </location>
</feature>